<dbReference type="Gene3D" id="3.10.20.70">
    <property type="entry name" value="Glutamine synthetase, N-terminal domain"/>
    <property type="match status" value="1"/>
</dbReference>
<keyword evidence="2" id="KW-1185">Reference proteome</keyword>
<accession>A0A7J9KQK4</accession>
<dbReference type="InterPro" id="IPR036651">
    <property type="entry name" value="Gln_synt_N_sf"/>
</dbReference>
<reference evidence="1 2" key="1">
    <citation type="journal article" date="2019" name="Genome Biol. Evol.">
        <title>Insights into the evolution of the New World diploid cottons (Gossypium, subgenus Houzingenia) based on genome sequencing.</title>
        <authorList>
            <person name="Grover C.E."/>
            <person name="Arick M.A. 2nd"/>
            <person name="Thrash A."/>
            <person name="Conover J.L."/>
            <person name="Sanders W.S."/>
            <person name="Peterson D.G."/>
            <person name="Frelichowski J.E."/>
            <person name="Scheffler J.A."/>
            <person name="Scheffler B.E."/>
            <person name="Wendel J.F."/>
        </authorList>
    </citation>
    <scope>NUCLEOTIDE SEQUENCE [LARGE SCALE GENOMIC DNA]</scope>
    <source>
        <strain evidence="1">1</strain>
        <tissue evidence="1">Leaf</tissue>
    </source>
</reference>
<dbReference type="EMBL" id="JABFAF010000002">
    <property type="protein sequence ID" value="MBA0848785.1"/>
    <property type="molecule type" value="Genomic_DNA"/>
</dbReference>
<proteinExistence type="predicted"/>
<dbReference type="AlphaFoldDB" id="A0A7J9KQK4"/>
<sequence>MAAACGVHAQCMKRSNRSLRRRLGPMRGFSGHWSLGFCRRVDSDYNGKVVPKKRFDDVVKKNGVGLTFACMAMSSSIDGPADETNLTATGEIRLMPDLLTMRKIPWKKQEEMVLADMHLRPGQPWEYCRREALRRVSKVLKYEFNLEMNTGFENEFYLLKKIIRKEMEECWVPIDLKPYCSSSGFDAVSTLFV</sequence>
<evidence type="ECO:0000313" key="1">
    <source>
        <dbReference type="EMBL" id="MBA0848785.1"/>
    </source>
</evidence>
<dbReference type="Gene3D" id="3.30.590.10">
    <property type="entry name" value="Glutamine synthetase/guanido kinase, catalytic domain"/>
    <property type="match status" value="1"/>
</dbReference>
<organism evidence="1 2">
    <name type="scientific">Gossypium schwendimanii</name>
    <name type="common">Cotton</name>
    <dbReference type="NCBI Taxonomy" id="34291"/>
    <lineage>
        <taxon>Eukaryota</taxon>
        <taxon>Viridiplantae</taxon>
        <taxon>Streptophyta</taxon>
        <taxon>Embryophyta</taxon>
        <taxon>Tracheophyta</taxon>
        <taxon>Spermatophyta</taxon>
        <taxon>Magnoliopsida</taxon>
        <taxon>eudicotyledons</taxon>
        <taxon>Gunneridae</taxon>
        <taxon>Pentapetalae</taxon>
        <taxon>rosids</taxon>
        <taxon>malvids</taxon>
        <taxon>Malvales</taxon>
        <taxon>Malvaceae</taxon>
        <taxon>Malvoideae</taxon>
        <taxon>Gossypium</taxon>
    </lineage>
</organism>
<dbReference type="GO" id="GO:0006542">
    <property type="term" value="P:glutamine biosynthetic process"/>
    <property type="evidence" value="ECO:0007669"/>
    <property type="project" value="InterPro"/>
</dbReference>
<gene>
    <name evidence="1" type="ORF">Goshw_007197</name>
</gene>
<evidence type="ECO:0000313" key="2">
    <source>
        <dbReference type="Proteomes" id="UP000593576"/>
    </source>
</evidence>
<name>A0A7J9KQK4_GOSSC</name>
<dbReference type="PANTHER" id="PTHR43383:SF2">
    <property type="entry name" value="AMIDOHYDROLASE 2 FAMILY PROTEIN"/>
    <property type="match status" value="1"/>
</dbReference>
<dbReference type="OrthoDB" id="77835at2759"/>
<comment type="caution">
    <text evidence="1">The sequence shown here is derived from an EMBL/GenBank/DDBJ whole genome shotgun (WGS) entry which is preliminary data.</text>
</comment>
<dbReference type="PANTHER" id="PTHR43383">
    <property type="entry name" value="NODULIN 6"/>
    <property type="match status" value="1"/>
</dbReference>
<protein>
    <submittedName>
        <fullName evidence="1">Uncharacterized protein</fullName>
    </submittedName>
</protein>
<dbReference type="Proteomes" id="UP000593576">
    <property type="component" value="Unassembled WGS sequence"/>
</dbReference>
<dbReference type="GO" id="GO:0004356">
    <property type="term" value="F:glutamine synthetase activity"/>
    <property type="evidence" value="ECO:0007669"/>
    <property type="project" value="InterPro"/>
</dbReference>